<gene>
    <name evidence="1" type="ORF">Q664_52675</name>
</gene>
<evidence type="ECO:0000313" key="1">
    <source>
        <dbReference type="EMBL" id="KFA86685.1"/>
    </source>
</evidence>
<dbReference type="AlphaFoldDB" id="A0A084SE00"/>
<sequence>MARTLQQLCQLMGGHNTDELNPGRCGKCGAQVSRMRLPPVSEPTSELPPLPVSVTFAPLEQLERGLAQLRCSRSGGHVPSLRDPATCCICGASLEVAHG</sequence>
<protein>
    <submittedName>
        <fullName evidence="1">Uncharacterized protein</fullName>
    </submittedName>
</protein>
<comment type="caution">
    <text evidence="1">The sequence shown here is derived from an EMBL/GenBank/DDBJ whole genome shotgun (WGS) entry which is preliminary data.</text>
</comment>
<evidence type="ECO:0000313" key="2">
    <source>
        <dbReference type="Proteomes" id="UP000028547"/>
    </source>
</evidence>
<accession>A0A084SE00</accession>
<name>A0A084SE00_9BACT</name>
<reference evidence="1 2" key="1">
    <citation type="submission" date="2014-07" db="EMBL/GenBank/DDBJ databases">
        <title>Draft Genome Sequence of Gephyronic Acid Producer, Cystobacter violaceus Strain Cb vi76.</title>
        <authorList>
            <person name="Stevens D.C."/>
            <person name="Young J."/>
            <person name="Carmichael R."/>
            <person name="Tan J."/>
            <person name="Taylor R.E."/>
        </authorList>
    </citation>
    <scope>NUCLEOTIDE SEQUENCE [LARGE SCALE GENOMIC DNA]</scope>
    <source>
        <strain evidence="1 2">Cb vi76</strain>
    </source>
</reference>
<dbReference type="Proteomes" id="UP000028547">
    <property type="component" value="Unassembled WGS sequence"/>
</dbReference>
<organism evidence="1 2">
    <name type="scientific">Archangium violaceum Cb vi76</name>
    <dbReference type="NCBI Taxonomy" id="1406225"/>
    <lineage>
        <taxon>Bacteria</taxon>
        <taxon>Pseudomonadati</taxon>
        <taxon>Myxococcota</taxon>
        <taxon>Myxococcia</taxon>
        <taxon>Myxococcales</taxon>
        <taxon>Cystobacterineae</taxon>
        <taxon>Archangiaceae</taxon>
        <taxon>Archangium</taxon>
    </lineage>
</organism>
<dbReference type="EMBL" id="JPMI01000431">
    <property type="protein sequence ID" value="KFA86685.1"/>
    <property type="molecule type" value="Genomic_DNA"/>
</dbReference>
<dbReference type="RefSeq" id="WP_043414912.1">
    <property type="nucleotide sequence ID" value="NZ_JPMI01000431.1"/>
</dbReference>
<proteinExistence type="predicted"/>